<organism evidence="2 3">
    <name type="scientific">Exidia glandulosa HHB12029</name>
    <dbReference type="NCBI Taxonomy" id="1314781"/>
    <lineage>
        <taxon>Eukaryota</taxon>
        <taxon>Fungi</taxon>
        <taxon>Dikarya</taxon>
        <taxon>Basidiomycota</taxon>
        <taxon>Agaricomycotina</taxon>
        <taxon>Agaricomycetes</taxon>
        <taxon>Auriculariales</taxon>
        <taxon>Exidiaceae</taxon>
        <taxon>Exidia</taxon>
    </lineage>
</organism>
<accession>A0A165MYG6</accession>
<feature type="compositionally biased region" description="Low complexity" evidence="1">
    <location>
        <begin position="12"/>
        <end position="28"/>
    </location>
</feature>
<evidence type="ECO:0000313" key="2">
    <source>
        <dbReference type="EMBL" id="KZV99944.1"/>
    </source>
</evidence>
<proteinExistence type="predicted"/>
<reference evidence="2 3" key="1">
    <citation type="journal article" date="2016" name="Mol. Biol. Evol.">
        <title>Comparative Genomics of Early-Diverging Mushroom-Forming Fungi Provides Insights into the Origins of Lignocellulose Decay Capabilities.</title>
        <authorList>
            <person name="Nagy L.G."/>
            <person name="Riley R."/>
            <person name="Tritt A."/>
            <person name="Adam C."/>
            <person name="Daum C."/>
            <person name="Floudas D."/>
            <person name="Sun H."/>
            <person name="Yadav J.S."/>
            <person name="Pangilinan J."/>
            <person name="Larsson K.H."/>
            <person name="Matsuura K."/>
            <person name="Barry K."/>
            <person name="Labutti K."/>
            <person name="Kuo R."/>
            <person name="Ohm R.A."/>
            <person name="Bhattacharya S.S."/>
            <person name="Shirouzu T."/>
            <person name="Yoshinaga Y."/>
            <person name="Martin F.M."/>
            <person name="Grigoriev I.V."/>
            <person name="Hibbett D.S."/>
        </authorList>
    </citation>
    <scope>NUCLEOTIDE SEQUENCE [LARGE SCALE GENOMIC DNA]</scope>
    <source>
        <strain evidence="2 3">HHB12029</strain>
    </source>
</reference>
<protein>
    <submittedName>
        <fullName evidence="2">Uncharacterized protein</fullName>
    </submittedName>
</protein>
<feature type="region of interest" description="Disordered" evidence="1">
    <location>
        <begin position="1"/>
        <end position="35"/>
    </location>
</feature>
<dbReference type="AlphaFoldDB" id="A0A165MYG6"/>
<evidence type="ECO:0000313" key="3">
    <source>
        <dbReference type="Proteomes" id="UP000077266"/>
    </source>
</evidence>
<evidence type="ECO:0000256" key="1">
    <source>
        <dbReference type="SAM" id="MobiDB-lite"/>
    </source>
</evidence>
<sequence>MLPSRARPKHWPSSSSRARPSTDSRTSSLCTASGARRAVQPVKSPMLAEDAAVSSWMRQVYGTSGNASDGTQLATLARFILPMSASLSVVCLRKALTHVKFQRLRNCLQGDPYTSRDFDFDLLFGSPRPIVVITVVSSRSSRVAARVRSRRPRLQDPQPRGGQKKNSTVKCLVDPEGHAEATVNAVITSAARASIVLANPRRPDLRKTKVANDWIPK</sequence>
<dbReference type="EMBL" id="KV425905">
    <property type="protein sequence ID" value="KZV99944.1"/>
    <property type="molecule type" value="Genomic_DNA"/>
</dbReference>
<gene>
    <name evidence="2" type="ORF">EXIGLDRAFT_697430</name>
</gene>
<dbReference type="Proteomes" id="UP000077266">
    <property type="component" value="Unassembled WGS sequence"/>
</dbReference>
<keyword evidence="3" id="KW-1185">Reference proteome</keyword>
<feature type="compositionally biased region" description="Basic residues" evidence="1">
    <location>
        <begin position="1"/>
        <end position="10"/>
    </location>
</feature>
<feature type="region of interest" description="Disordered" evidence="1">
    <location>
        <begin position="146"/>
        <end position="168"/>
    </location>
</feature>
<dbReference type="InParanoid" id="A0A165MYG6"/>
<name>A0A165MYG6_EXIGL</name>